<evidence type="ECO:0000313" key="2">
    <source>
        <dbReference type="Proteomes" id="UP000295221"/>
    </source>
</evidence>
<comment type="caution">
    <text evidence="1">The sequence shown here is derived from an EMBL/GenBank/DDBJ whole genome shotgun (WGS) entry which is preliminary data.</text>
</comment>
<dbReference type="Proteomes" id="UP000295221">
    <property type="component" value="Unassembled WGS sequence"/>
</dbReference>
<keyword evidence="2" id="KW-1185">Reference proteome</keyword>
<sequence>MIKSSAIANSISFVSFSLANGQYDPTDSLTVFKKIKYHRTKRQKSMYFK</sequence>
<reference evidence="1 2" key="1">
    <citation type="submission" date="2019-03" db="EMBL/GenBank/DDBJ databases">
        <title>Genomic Encyclopedia of Type Strains, Phase IV (KMG-IV): sequencing the most valuable type-strain genomes for metagenomic binning, comparative biology and taxonomic classification.</title>
        <authorList>
            <person name="Goeker M."/>
        </authorList>
    </citation>
    <scope>NUCLEOTIDE SEQUENCE [LARGE SCALE GENOMIC DNA]</scope>
    <source>
        <strain evidence="1 2">DSM 24179</strain>
    </source>
</reference>
<name>A0A4R2GJI0_9BACT</name>
<proteinExistence type="predicted"/>
<gene>
    <name evidence="1" type="ORF">EV194_105293</name>
</gene>
<accession>A0A4R2GJI0</accession>
<dbReference type="AlphaFoldDB" id="A0A4R2GJI0"/>
<organism evidence="1 2">
    <name type="scientific">Natronoflexus pectinivorans</name>
    <dbReference type="NCBI Taxonomy" id="682526"/>
    <lineage>
        <taxon>Bacteria</taxon>
        <taxon>Pseudomonadati</taxon>
        <taxon>Bacteroidota</taxon>
        <taxon>Bacteroidia</taxon>
        <taxon>Marinilabiliales</taxon>
        <taxon>Marinilabiliaceae</taxon>
        <taxon>Natronoflexus</taxon>
    </lineage>
</organism>
<protein>
    <submittedName>
        <fullName evidence="1">Uncharacterized protein</fullName>
    </submittedName>
</protein>
<dbReference type="EMBL" id="SLWK01000005">
    <property type="protein sequence ID" value="TCO08483.1"/>
    <property type="molecule type" value="Genomic_DNA"/>
</dbReference>
<evidence type="ECO:0000313" key="1">
    <source>
        <dbReference type="EMBL" id="TCO08483.1"/>
    </source>
</evidence>